<keyword evidence="9 16" id="KW-0648">Protein biosynthesis</keyword>
<evidence type="ECO:0000256" key="16">
    <source>
        <dbReference type="RuleBase" id="RU363036"/>
    </source>
</evidence>
<dbReference type="InterPro" id="IPR014729">
    <property type="entry name" value="Rossmann-like_a/b/a_fold"/>
</dbReference>
<keyword evidence="6" id="KW-0479">Metal-binding</keyword>
<evidence type="ECO:0000313" key="20">
    <source>
        <dbReference type="Proteomes" id="UP000001396"/>
    </source>
</evidence>
<proteinExistence type="inferred from homology"/>
<evidence type="ECO:0000256" key="12">
    <source>
        <dbReference type="ARBA" id="ARBA00023146"/>
    </source>
</evidence>
<dbReference type="GO" id="GO:0046872">
    <property type="term" value="F:metal ion binding"/>
    <property type="evidence" value="ECO:0007669"/>
    <property type="project" value="UniProtKB-KW"/>
</dbReference>
<reference evidence="19 20" key="1">
    <citation type="journal article" date="2011" name="Genome Res.">
        <title>Phylogeny-wide analysis of social amoeba genomes highlights ancient origins for complex intercellular communication.</title>
        <authorList>
            <person name="Heidel A.J."/>
            <person name="Lawal H.M."/>
            <person name="Felder M."/>
            <person name="Schilde C."/>
            <person name="Helps N.R."/>
            <person name="Tunggal B."/>
            <person name="Rivero F."/>
            <person name="John U."/>
            <person name="Schleicher M."/>
            <person name="Eichinger L."/>
            <person name="Platzer M."/>
            <person name="Noegel A.A."/>
            <person name="Schaap P."/>
            <person name="Gloeckner G."/>
        </authorList>
    </citation>
    <scope>NUCLEOTIDE SEQUENCE [LARGE SCALE GENOMIC DNA]</scope>
    <source>
        <strain evidence="20">ATCC 26659 / Pp 5 / PN500</strain>
    </source>
</reference>
<dbReference type="NCBIfam" id="TIGR00233">
    <property type="entry name" value="trpS"/>
    <property type="match status" value="1"/>
</dbReference>
<dbReference type="GO" id="GO:0051537">
    <property type="term" value="F:2 iron, 2 sulfur cluster binding"/>
    <property type="evidence" value="ECO:0007669"/>
    <property type="project" value="UniProtKB-KW"/>
</dbReference>
<name>D3B4M5_HETP5</name>
<evidence type="ECO:0000256" key="9">
    <source>
        <dbReference type="ARBA" id="ARBA00022917"/>
    </source>
</evidence>
<evidence type="ECO:0000256" key="11">
    <source>
        <dbReference type="ARBA" id="ARBA00023014"/>
    </source>
</evidence>
<dbReference type="RefSeq" id="XP_020436389.1">
    <property type="nucleotide sequence ID" value="XM_020574317.1"/>
</dbReference>
<organism evidence="19 20">
    <name type="scientific">Heterostelium pallidum (strain ATCC 26659 / Pp 5 / PN500)</name>
    <name type="common">Cellular slime mold</name>
    <name type="synonym">Polysphondylium pallidum</name>
    <dbReference type="NCBI Taxonomy" id="670386"/>
    <lineage>
        <taxon>Eukaryota</taxon>
        <taxon>Amoebozoa</taxon>
        <taxon>Evosea</taxon>
        <taxon>Eumycetozoa</taxon>
        <taxon>Dictyostelia</taxon>
        <taxon>Acytosteliales</taxon>
        <taxon>Acytosteliaceae</taxon>
        <taxon>Heterostelium</taxon>
    </lineage>
</organism>
<evidence type="ECO:0000256" key="8">
    <source>
        <dbReference type="ARBA" id="ARBA00022840"/>
    </source>
</evidence>
<dbReference type="AlphaFoldDB" id="D3B4M5"/>
<evidence type="ECO:0000256" key="3">
    <source>
        <dbReference type="ARBA" id="ARBA00013161"/>
    </source>
</evidence>
<protein>
    <recommendedName>
        <fullName evidence="3">tryptophan--tRNA ligase</fullName>
        <ecNumber evidence="3">6.1.1.2</ecNumber>
    </recommendedName>
    <alternativeName>
        <fullName evidence="13">Tryptophanyl-tRNA synthetase</fullName>
    </alternativeName>
</protein>
<keyword evidence="4 16" id="KW-0436">Ligase</keyword>
<keyword evidence="12 16" id="KW-0030">Aminoacyl-tRNA synthetase</keyword>
<dbReference type="HAMAP" id="MF_00140_B">
    <property type="entry name" value="Trp_tRNA_synth_B"/>
    <property type="match status" value="1"/>
</dbReference>
<dbReference type="STRING" id="670386.D3B4M5"/>
<dbReference type="SMART" id="SM00704">
    <property type="entry name" value="ZnF_CDGSH"/>
    <property type="match status" value="1"/>
</dbReference>
<dbReference type="SUPFAM" id="SSF52374">
    <property type="entry name" value="Nucleotidylyl transferase"/>
    <property type="match status" value="1"/>
</dbReference>
<comment type="cofactor">
    <cofactor evidence="14">
        <name>[2Fe-2S] cluster</name>
        <dbReference type="ChEBI" id="CHEBI:190135"/>
    </cofactor>
</comment>
<dbReference type="Gene3D" id="1.10.240.10">
    <property type="entry name" value="Tyrosyl-Transfer RNA Synthetase"/>
    <property type="match status" value="1"/>
</dbReference>
<feature type="domain" description="Iron-binding zinc finger CDGSH type" evidence="18">
    <location>
        <begin position="141"/>
        <end position="179"/>
    </location>
</feature>
<comment type="similarity">
    <text evidence="2 16">Belongs to the class-I aminoacyl-tRNA synthetase family.</text>
</comment>
<dbReference type="PRINTS" id="PR01039">
    <property type="entry name" value="TRNASYNTHTRP"/>
</dbReference>
<comment type="caution">
    <text evidence="19">The sequence shown here is derived from an EMBL/GenBank/DDBJ whole genome shotgun (WGS) entry which is preliminary data.</text>
</comment>
<dbReference type="InterPro" id="IPR042216">
    <property type="entry name" value="MitoNEET_CISD"/>
</dbReference>
<evidence type="ECO:0000256" key="1">
    <source>
        <dbReference type="ARBA" id="ARBA00004173"/>
    </source>
</evidence>
<comment type="catalytic activity">
    <reaction evidence="15">
        <text>tRNA(Trp) + L-tryptophan + ATP = L-tryptophyl-tRNA(Trp) + AMP + diphosphate + H(+)</text>
        <dbReference type="Rhea" id="RHEA:24080"/>
        <dbReference type="Rhea" id="RHEA-COMP:9671"/>
        <dbReference type="Rhea" id="RHEA-COMP:9705"/>
        <dbReference type="ChEBI" id="CHEBI:15378"/>
        <dbReference type="ChEBI" id="CHEBI:30616"/>
        <dbReference type="ChEBI" id="CHEBI:33019"/>
        <dbReference type="ChEBI" id="CHEBI:57912"/>
        <dbReference type="ChEBI" id="CHEBI:78442"/>
        <dbReference type="ChEBI" id="CHEBI:78535"/>
        <dbReference type="ChEBI" id="CHEBI:456215"/>
        <dbReference type="EC" id="6.1.1.2"/>
    </reaction>
</comment>
<dbReference type="Gene3D" id="3.40.50.620">
    <property type="entry name" value="HUPs"/>
    <property type="match status" value="1"/>
</dbReference>
<dbReference type="EC" id="6.1.1.2" evidence="3"/>
<dbReference type="Pfam" id="PF00579">
    <property type="entry name" value="tRNA-synt_1b"/>
    <property type="match status" value="1"/>
</dbReference>
<evidence type="ECO:0000256" key="6">
    <source>
        <dbReference type="ARBA" id="ARBA00022723"/>
    </source>
</evidence>
<dbReference type="InterPro" id="IPR024109">
    <property type="entry name" value="Trp-tRNA-ligase_bac-type"/>
</dbReference>
<dbReference type="GO" id="GO:0005524">
    <property type="term" value="F:ATP binding"/>
    <property type="evidence" value="ECO:0007669"/>
    <property type="project" value="UniProtKB-KW"/>
</dbReference>
<gene>
    <name evidence="19" type="primary">mtrpS</name>
    <name evidence="19" type="ORF">PPL_03350</name>
</gene>
<comment type="subcellular location">
    <subcellularLocation>
        <location evidence="1">Mitochondrion</location>
    </subcellularLocation>
</comment>
<keyword evidence="5" id="KW-0001">2Fe-2S</keyword>
<evidence type="ECO:0000259" key="18">
    <source>
        <dbReference type="SMART" id="SM00704"/>
    </source>
</evidence>
<evidence type="ECO:0000256" key="10">
    <source>
        <dbReference type="ARBA" id="ARBA00023004"/>
    </source>
</evidence>
<dbReference type="GO" id="GO:0006436">
    <property type="term" value="P:tryptophanyl-tRNA aminoacylation"/>
    <property type="evidence" value="ECO:0007669"/>
    <property type="project" value="InterPro"/>
</dbReference>
<evidence type="ECO:0000256" key="17">
    <source>
        <dbReference type="SAM" id="MobiDB-lite"/>
    </source>
</evidence>
<sequence length="597" mass="66789">MNQTDSNLPKMIMSSRKLEETITHSHEVSDTKIHLELENRCQCKDSDKDDKSMIQSIIANSKNLNLNDNDVIIGCDSSTTLPSPALDQDSDISTDDSNSSPASNPTSGSLMMGNSIIDAETEVICSKCNCSKLIPLKIQMYSPYTVRGLKKDVVYEYCTCGQTKNQPFCDKSHIGTKYKPIEFTLDRNQIMNTLLFKNISSKYISNSIGVRCSSFVGNNRYFSSSKVTASAEPPSLITSIEQFKTNYDFKNNKVRIFSGMQPTSGGLHLGNYVGAMLNWVEIQNTILSGDNNQQQQHDILFSIVDLHSLTNKAVTPERLRANTLDVAIEYISCGIDPTKVILFNQSQVSAHAELQWILSCHTAIGRLENMVQYKEKSKKNTSSLVQNTYGLLAYPILMAADILLYKASHVPVGEDQTQHVELTRKIAYAFNSHHKVDFFTLPQIVNCTETKRIMSLTDASTKMSKSDPSENSRINLTDSDKIITNKIMKAATDSTVGVSYDPENRANISNLLSIASAATGAPITDIAHEFKDQYHSKFKEYLAQQLCKKITPIRDQIEYHRANPKQVKEYLQLGSQRANQLAQNNLKEIKDLIGLYY</sequence>
<dbReference type="FunFam" id="1.10.240.10:FF:000002">
    <property type="entry name" value="Tryptophan--tRNA ligase"/>
    <property type="match status" value="1"/>
</dbReference>
<evidence type="ECO:0000256" key="4">
    <source>
        <dbReference type="ARBA" id="ARBA00022598"/>
    </source>
</evidence>
<dbReference type="InterPro" id="IPR018967">
    <property type="entry name" value="FeS-contain_CDGSH-typ"/>
</dbReference>
<keyword evidence="8 16" id="KW-0067">ATP-binding</keyword>
<evidence type="ECO:0000256" key="15">
    <source>
        <dbReference type="ARBA" id="ARBA00049929"/>
    </source>
</evidence>
<keyword evidence="11" id="KW-0411">Iron-sulfur</keyword>
<evidence type="ECO:0000313" key="19">
    <source>
        <dbReference type="EMBL" id="EFA84273.1"/>
    </source>
</evidence>
<dbReference type="PANTHER" id="PTHR43766">
    <property type="entry name" value="TRYPTOPHAN--TRNA LIGASE, MITOCHONDRIAL"/>
    <property type="match status" value="1"/>
</dbReference>
<dbReference type="InParanoid" id="D3B4M5"/>
<dbReference type="CDD" id="cd00806">
    <property type="entry name" value="TrpRS_core"/>
    <property type="match status" value="1"/>
</dbReference>
<dbReference type="PANTHER" id="PTHR43766:SF1">
    <property type="entry name" value="TRYPTOPHAN--TRNA LIGASE, MITOCHONDRIAL"/>
    <property type="match status" value="1"/>
</dbReference>
<evidence type="ECO:0000256" key="7">
    <source>
        <dbReference type="ARBA" id="ARBA00022741"/>
    </source>
</evidence>
<dbReference type="GO" id="GO:0004830">
    <property type="term" value="F:tryptophan-tRNA ligase activity"/>
    <property type="evidence" value="ECO:0007669"/>
    <property type="project" value="UniProtKB-EC"/>
</dbReference>
<feature type="region of interest" description="Disordered" evidence="17">
    <location>
        <begin position="84"/>
        <end position="111"/>
    </location>
</feature>
<dbReference type="InterPro" id="IPR002305">
    <property type="entry name" value="aa-tRNA-synth_Ic"/>
</dbReference>
<dbReference type="GO" id="GO:0005739">
    <property type="term" value="C:mitochondrion"/>
    <property type="evidence" value="ECO:0007669"/>
    <property type="project" value="UniProtKB-SubCell"/>
</dbReference>
<dbReference type="Proteomes" id="UP000001396">
    <property type="component" value="Unassembled WGS sequence"/>
</dbReference>
<dbReference type="Pfam" id="PF09360">
    <property type="entry name" value="zf-CDGSH"/>
    <property type="match status" value="1"/>
</dbReference>
<dbReference type="EMBL" id="ADBJ01000010">
    <property type="protein sequence ID" value="EFA84273.1"/>
    <property type="molecule type" value="Genomic_DNA"/>
</dbReference>
<evidence type="ECO:0000256" key="5">
    <source>
        <dbReference type="ARBA" id="ARBA00022714"/>
    </source>
</evidence>
<keyword evidence="7 16" id="KW-0547">Nucleotide-binding</keyword>
<keyword evidence="10" id="KW-0408">Iron</keyword>
<keyword evidence="20" id="KW-1185">Reference proteome</keyword>
<evidence type="ECO:0000256" key="14">
    <source>
        <dbReference type="ARBA" id="ARBA00034078"/>
    </source>
</evidence>
<dbReference type="GeneID" id="31358872"/>
<dbReference type="PROSITE" id="PS00178">
    <property type="entry name" value="AA_TRNA_LIGASE_I"/>
    <property type="match status" value="1"/>
</dbReference>
<dbReference type="InterPro" id="IPR002306">
    <property type="entry name" value="Trp-tRNA-ligase"/>
</dbReference>
<evidence type="ECO:0000256" key="2">
    <source>
        <dbReference type="ARBA" id="ARBA00005594"/>
    </source>
</evidence>
<dbReference type="InterPro" id="IPR001412">
    <property type="entry name" value="aa-tRNA-synth_I_CS"/>
</dbReference>
<evidence type="ECO:0000256" key="13">
    <source>
        <dbReference type="ARBA" id="ARBA00030268"/>
    </source>
</evidence>
<accession>D3B4M5</accession>
<dbReference type="InterPro" id="IPR050203">
    <property type="entry name" value="Trp-tRNA_synthetase"/>
</dbReference>
<dbReference type="Gene3D" id="3.40.5.90">
    <property type="entry name" value="CDGSH iron-sulfur domain, mitoNEET-type"/>
    <property type="match status" value="1"/>
</dbReference>
<dbReference type="FunCoup" id="D3B4M5">
    <property type="interactions" value="305"/>
</dbReference>